<proteinExistence type="predicted"/>
<sequence length="145" mass="16072">MARARVIGTSIEAIQAAEKELGRTLPGAFRDWLLVNNGRSLGALTLFPVFDERDPRKTWESIVRHFNQGWQAWLEVHAQGASDSAALLPFAEFGTGDYYCFDYGRQGQAGEPVVVLWSHETAQTRQVAEGFADFLRTVEGPGEAD</sequence>
<dbReference type="Proteomes" id="UP001155059">
    <property type="component" value="Unassembled WGS sequence"/>
</dbReference>
<dbReference type="InterPro" id="IPR037883">
    <property type="entry name" value="Knr4/Smi1-like_sf"/>
</dbReference>
<dbReference type="SUPFAM" id="SSF160631">
    <property type="entry name" value="SMI1/KNR4-like"/>
    <property type="match status" value="1"/>
</dbReference>
<evidence type="ECO:0000259" key="1">
    <source>
        <dbReference type="SMART" id="SM00860"/>
    </source>
</evidence>
<accession>A0A9X1YUI6</accession>
<protein>
    <submittedName>
        <fullName evidence="2">SMI1/KNR4 family protein</fullName>
    </submittedName>
</protein>
<evidence type="ECO:0000313" key="4">
    <source>
        <dbReference type="Proteomes" id="UP001155059"/>
    </source>
</evidence>
<dbReference type="InterPro" id="IPR018958">
    <property type="entry name" value="Knr4/Smi1-like_dom"/>
</dbReference>
<gene>
    <name evidence="2" type="ORF">M1B34_12180</name>
    <name evidence="3" type="ORF">M1B35_26770</name>
</gene>
<name>A0A9X1YUI6_9PSED</name>
<evidence type="ECO:0000313" key="3">
    <source>
        <dbReference type="EMBL" id="MCK9817637.1"/>
    </source>
</evidence>
<dbReference type="EMBL" id="JALQCW010000026">
    <property type="protein sequence ID" value="MCK9798463.1"/>
    <property type="molecule type" value="Genomic_DNA"/>
</dbReference>
<organism evidence="2 4">
    <name type="scientific">Pseudomonas morbosilactucae</name>
    <dbReference type="NCBI Taxonomy" id="2938197"/>
    <lineage>
        <taxon>Bacteria</taxon>
        <taxon>Pseudomonadati</taxon>
        <taxon>Pseudomonadota</taxon>
        <taxon>Gammaproteobacteria</taxon>
        <taxon>Pseudomonadales</taxon>
        <taxon>Pseudomonadaceae</taxon>
        <taxon>Pseudomonas</taxon>
    </lineage>
</organism>
<dbReference type="EMBL" id="JALQCX010000059">
    <property type="protein sequence ID" value="MCK9817637.1"/>
    <property type="molecule type" value="Genomic_DNA"/>
</dbReference>
<dbReference type="Pfam" id="PF09346">
    <property type="entry name" value="SMI1_KNR4"/>
    <property type="match status" value="1"/>
</dbReference>
<evidence type="ECO:0000313" key="2">
    <source>
        <dbReference type="EMBL" id="MCK9798463.1"/>
    </source>
</evidence>
<reference evidence="4 5" key="2">
    <citation type="journal article" date="2023" name="Plant Pathol.">
        <title>Dismantling and reorganizing Pseudomonas marginalis sensu#lato.</title>
        <authorList>
            <person name="Sawada H."/>
            <person name="Fujikawa T."/>
            <person name="Satou M."/>
        </authorList>
    </citation>
    <scope>NUCLEOTIDE SEQUENCE [LARGE SCALE GENOMIC DNA]</scope>
    <source>
        <strain evidence="2 4">MAFF 302030</strain>
        <strain evidence="3 5">MAFF 302046</strain>
    </source>
</reference>
<dbReference type="AlphaFoldDB" id="A0A9X1YUI6"/>
<feature type="domain" description="Knr4/Smi1-like" evidence="1">
    <location>
        <begin position="8"/>
        <end position="137"/>
    </location>
</feature>
<dbReference type="Gene3D" id="3.40.1580.10">
    <property type="entry name" value="SMI1/KNR4-like"/>
    <property type="match status" value="1"/>
</dbReference>
<dbReference type="Proteomes" id="UP001155163">
    <property type="component" value="Unassembled WGS sequence"/>
</dbReference>
<reference evidence="4 5" key="1">
    <citation type="journal article" date="2022" name="Int. J. Syst. Evol. Microbiol.">
        <title>Pseudomonas aegrilactucae sp. nov. and Pseudomonas morbosilactucae sp. nov., pathogens causing bacterial rot of lettuce in Japan.</title>
        <authorList>
            <person name="Sawada H."/>
            <person name="Fujikawa T."/>
            <person name="Satou M."/>
        </authorList>
    </citation>
    <scope>NUCLEOTIDE SEQUENCE [LARGE SCALE GENOMIC DNA]</scope>
    <source>
        <strain evidence="2 4">MAFF 302030</strain>
        <strain evidence="3 5">MAFF 302046</strain>
    </source>
</reference>
<dbReference type="RefSeq" id="WP_268263562.1">
    <property type="nucleotide sequence ID" value="NZ_JALQCW010000026.1"/>
</dbReference>
<evidence type="ECO:0000313" key="5">
    <source>
        <dbReference type="Proteomes" id="UP001155163"/>
    </source>
</evidence>
<comment type="caution">
    <text evidence="2">The sequence shown here is derived from an EMBL/GenBank/DDBJ whole genome shotgun (WGS) entry which is preliminary data.</text>
</comment>
<keyword evidence="5" id="KW-1185">Reference proteome</keyword>
<dbReference type="SMART" id="SM00860">
    <property type="entry name" value="SMI1_KNR4"/>
    <property type="match status" value="1"/>
</dbReference>